<evidence type="ECO:0000313" key="5">
    <source>
        <dbReference type="EMBL" id="KAK8871594.1"/>
    </source>
</evidence>
<keyword evidence="2" id="KW-0677">Repeat</keyword>
<reference evidence="5 6" key="1">
    <citation type="submission" date="2024-04" db="EMBL/GenBank/DDBJ databases">
        <title>Tritrichomonas musculus Genome.</title>
        <authorList>
            <person name="Alves-Ferreira E."/>
            <person name="Grigg M."/>
            <person name="Lorenzi H."/>
            <person name="Galac M."/>
        </authorList>
    </citation>
    <scope>NUCLEOTIDE SEQUENCE [LARGE SCALE GENOMIC DNA]</scope>
    <source>
        <strain evidence="5 6">EAF2021</strain>
    </source>
</reference>
<dbReference type="Gene3D" id="1.10.238.10">
    <property type="entry name" value="EF-hand"/>
    <property type="match status" value="2"/>
</dbReference>
<keyword evidence="6" id="KW-1185">Reference proteome</keyword>
<dbReference type="Proteomes" id="UP001470230">
    <property type="component" value="Unassembled WGS sequence"/>
</dbReference>
<dbReference type="InterPro" id="IPR002048">
    <property type="entry name" value="EF_hand_dom"/>
</dbReference>
<evidence type="ECO:0000259" key="4">
    <source>
        <dbReference type="PROSITE" id="PS50222"/>
    </source>
</evidence>
<feature type="domain" description="EF-hand" evidence="4">
    <location>
        <begin position="94"/>
        <end position="124"/>
    </location>
</feature>
<feature type="domain" description="EF-hand" evidence="4">
    <location>
        <begin position="56"/>
        <end position="86"/>
    </location>
</feature>
<evidence type="ECO:0000256" key="3">
    <source>
        <dbReference type="ARBA" id="ARBA00022837"/>
    </source>
</evidence>
<dbReference type="EMBL" id="JAPFFF010000013">
    <property type="protein sequence ID" value="KAK8871594.1"/>
    <property type="molecule type" value="Genomic_DNA"/>
</dbReference>
<protein>
    <submittedName>
        <fullName evidence="5">Calmodulin-2</fullName>
    </submittedName>
</protein>
<evidence type="ECO:0000313" key="6">
    <source>
        <dbReference type="Proteomes" id="UP001470230"/>
    </source>
</evidence>
<proteinExistence type="predicted"/>
<keyword evidence="3" id="KW-0106">Calcium</keyword>
<evidence type="ECO:0000256" key="2">
    <source>
        <dbReference type="ARBA" id="ARBA00022737"/>
    </source>
</evidence>
<dbReference type="PROSITE" id="PS50222">
    <property type="entry name" value="EF_HAND_2"/>
    <property type="match status" value="4"/>
</dbReference>
<feature type="domain" description="EF-hand" evidence="4">
    <location>
        <begin position="126"/>
        <end position="159"/>
    </location>
</feature>
<name>A0ABR2J153_9EUKA</name>
<dbReference type="InterPro" id="IPR011992">
    <property type="entry name" value="EF-hand-dom_pair"/>
</dbReference>
<dbReference type="InterPro" id="IPR018247">
    <property type="entry name" value="EF_Hand_1_Ca_BS"/>
</dbReference>
<sequence>MANIQLYRPSIVELTQEQIAELKPKFEELDNDQNGKINAAETRQFMEKIGINPIFVKLVFELCDTDCDGQITFEEFGPYLELLRSLEKDPSCVYRNVFEKFDKDHNGLLDKQEIRELLKLFSDAEWEDDNIDLFIENYDKDKDGNLNFEEVCEMINNDK</sequence>
<keyword evidence="1" id="KW-0479">Metal-binding</keyword>
<evidence type="ECO:0000256" key="1">
    <source>
        <dbReference type="ARBA" id="ARBA00022723"/>
    </source>
</evidence>
<organism evidence="5 6">
    <name type="scientific">Tritrichomonas musculus</name>
    <dbReference type="NCBI Taxonomy" id="1915356"/>
    <lineage>
        <taxon>Eukaryota</taxon>
        <taxon>Metamonada</taxon>
        <taxon>Parabasalia</taxon>
        <taxon>Tritrichomonadida</taxon>
        <taxon>Tritrichomonadidae</taxon>
        <taxon>Tritrichomonas</taxon>
    </lineage>
</organism>
<dbReference type="Pfam" id="PF13499">
    <property type="entry name" value="EF-hand_7"/>
    <property type="match status" value="2"/>
</dbReference>
<accession>A0ABR2J153</accession>
<dbReference type="SUPFAM" id="SSF47473">
    <property type="entry name" value="EF-hand"/>
    <property type="match status" value="1"/>
</dbReference>
<feature type="domain" description="EF-hand" evidence="4">
    <location>
        <begin position="17"/>
        <end position="52"/>
    </location>
</feature>
<gene>
    <name evidence="5" type="ORF">M9Y10_007328</name>
</gene>
<comment type="caution">
    <text evidence="5">The sequence shown here is derived from an EMBL/GenBank/DDBJ whole genome shotgun (WGS) entry which is preliminary data.</text>
</comment>
<dbReference type="PANTHER" id="PTHR45942">
    <property type="entry name" value="PROTEIN PHOSPATASE 3 REGULATORY SUBUNIT B ALPHA ISOFORM TYPE 1"/>
    <property type="match status" value="1"/>
</dbReference>
<dbReference type="SMART" id="SM00054">
    <property type="entry name" value="EFh"/>
    <property type="match status" value="4"/>
</dbReference>
<dbReference type="PROSITE" id="PS00018">
    <property type="entry name" value="EF_HAND_1"/>
    <property type="match status" value="3"/>
</dbReference>